<keyword evidence="3" id="KW-1185">Reference proteome</keyword>
<reference evidence="2 3" key="1">
    <citation type="submission" date="2016-03" db="EMBL/GenBank/DDBJ databases">
        <title>Genome sequence of Nesiotobacter sp. nov., a moderately halophilic alphaproteobacterium isolated from the Yellow Sea, China.</title>
        <authorList>
            <person name="Zhang G."/>
            <person name="Zhang R."/>
        </authorList>
    </citation>
    <scope>NUCLEOTIDE SEQUENCE [LARGE SCALE GENOMIC DNA]</scope>
    <source>
        <strain evidence="2 3">WB1-6</strain>
    </source>
</reference>
<comment type="caution">
    <text evidence="2">The sequence shown here is derived from an EMBL/GenBank/DDBJ whole genome shotgun (WGS) entry which is preliminary data.</text>
</comment>
<evidence type="ECO:0000256" key="1">
    <source>
        <dbReference type="SAM" id="Phobius"/>
    </source>
</evidence>
<keyword evidence="1" id="KW-1133">Transmembrane helix</keyword>
<sequence length="77" mass="8133">MAISLLAFAPSFVTALLSIEAVERGGLLISGAEFRTGLFGSLIGAFAVGLGIASFIWTLADGPLTPQDRYESDERTR</sequence>
<organism evidence="2 3">
    <name type="scientific">Pseudovibrio exalbescens</name>
    <dbReference type="NCBI Taxonomy" id="197461"/>
    <lineage>
        <taxon>Bacteria</taxon>
        <taxon>Pseudomonadati</taxon>
        <taxon>Pseudomonadota</taxon>
        <taxon>Alphaproteobacteria</taxon>
        <taxon>Hyphomicrobiales</taxon>
        <taxon>Stappiaceae</taxon>
        <taxon>Pseudovibrio</taxon>
    </lineage>
</organism>
<evidence type="ECO:0000313" key="3">
    <source>
        <dbReference type="Proteomes" id="UP000185783"/>
    </source>
</evidence>
<protein>
    <submittedName>
        <fullName evidence="2">Uncharacterized protein</fullName>
    </submittedName>
</protein>
<keyword evidence="1" id="KW-0812">Transmembrane</keyword>
<proteinExistence type="predicted"/>
<feature type="transmembrane region" description="Helical" evidence="1">
    <location>
        <begin position="37"/>
        <end position="60"/>
    </location>
</feature>
<evidence type="ECO:0000313" key="2">
    <source>
        <dbReference type="EMBL" id="OKL45524.1"/>
    </source>
</evidence>
<dbReference type="Proteomes" id="UP000185783">
    <property type="component" value="Unassembled WGS sequence"/>
</dbReference>
<keyword evidence="1" id="KW-0472">Membrane</keyword>
<dbReference type="AlphaFoldDB" id="A0A1U7JLF1"/>
<accession>A0A1U7JLF1</accession>
<name>A0A1U7JLF1_9HYPH</name>
<gene>
    <name evidence="2" type="ORF">A3843_04205</name>
</gene>
<dbReference type="EMBL" id="LVVZ01000005">
    <property type="protein sequence ID" value="OKL45524.1"/>
    <property type="molecule type" value="Genomic_DNA"/>
</dbReference>